<evidence type="ECO:0000256" key="5">
    <source>
        <dbReference type="ARBA" id="ARBA00022692"/>
    </source>
</evidence>
<keyword evidence="5 12" id="KW-0812">Transmembrane</keyword>
<dbReference type="InterPro" id="IPR001734">
    <property type="entry name" value="Na/solute_symporter"/>
</dbReference>
<evidence type="ECO:0000256" key="9">
    <source>
        <dbReference type="ARBA" id="ARBA00023136"/>
    </source>
</evidence>
<evidence type="ECO:0000256" key="11">
    <source>
        <dbReference type="RuleBase" id="RU362091"/>
    </source>
</evidence>
<sequence>MQLFDWVILIVTLLFIVIYGAWKTRGSKNVEDFILGGNETPWYVVGLSVMATQASAITFLSTPGQAYHDGMGFVQFYFGLPIAMVVICVTFIPLYHRYKVYTAYEYLEKRFDLQTRSLAAILFLFQRGLGTGLTIYAPAIILSAILGWNLNIMNIIIGVLVIIYTFSGGTKAVNVTQKQQMFVIMSGMLITFFLLLHYLPNDMTFTNALHIAGANDKMNIVNFSTDPEEKYTFWSGITGGFFLALAYFGTDQSQVGRYLSGKSVRESQMGLIMNGLLKVPMQFFILLTGVMVFVFFQFNPVPLNFNPNNKIAIEKSQFKEEYHVLEKKLDALSEDKKVINLLYIDQLNQDYDNPILRKELIALSNKEKDLRDRAKEIILKADSNSETNDKDYVFFHFILNYLPKGLIGLLLAVIISAAMSSTASGLNALASTTAIDIYKRNLKEEKSEKHYLNATKFFTLIWGIIAILFASIGTLFENLIQLVNIIGSIFYGTVLGIFLVGFYIKQVHGKAIFSSAIISQLTIFIIYYFAIYIYPSGEEKLGYLWLNFIGALLTIVISLLLQWTIFRKQKTN</sequence>
<feature type="transmembrane region" description="Helical" evidence="12">
    <location>
        <begin position="152"/>
        <end position="169"/>
    </location>
</feature>
<organism evidence="13 14">
    <name type="scientific">Flavobacterium gawalongense</name>
    <dbReference type="NCBI Taxonomy" id="2594432"/>
    <lineage>
        <taxon>Bacteria</taxon>
        <taxon>Pseudomonadati</taxon>
        <taxon>Bacteroidota</taxon>
        <taxon>Flavobacteriia</taxon>
        <taxon>Flavobacteriales</taxon>
        <taxon>Flavobacteriaceae</taxon>
        <taxon>Flavobacterium</taxon>
    </lineage>
</organism>
<keyword evidence="8" id="KW-0406">Ion transport</keyword>
<keyword evidence="4" id="KW-1003">Cell membrane</keyword>
<feature type="transmembrane region" description="Helical" evidence="12">
    <location>
        <begin position="231"/>
        <end position="250"/>
    </location>
</feature>
<dbReference type="InterPro" id="IPR038377">
    <property type="entry name" value="Na/Glc_symporter_sf"/>
</dbReference>
<feature type="transmembrane region" description="Helical" evidence="12">
    <location>
        <begin position="482"/>
        <end position="504"/>
    </location>
</feature>
<feature type="transmembrane region" description="Helical" evidence="12">
    <location>
        <begin position="181"/>
        <end position="199"/>
    </location>
</feature>
<evidence type="ECO:0000256" key="8">
    <source>
        <dbReference type="ARBA" id="ARBA00023065"/>
    </source>
</evidence>
<dbReference type="InterPro" id="IPR051163">
    <property type="entry name" value="Sodium:Solute_Symporter_SSF"/>
</dbReference>
<evidence type="ECO:0000256" key="12">
    <source>
        <dbReference type="SAM" id="Phobius"/>
    </source>
</evidence>
<evidence type="ECO:0000256" key="4">
    <source>
        <dbReference type="ARBA" id="ARBA00022475"/>
    </source>
</evidence>
<feature type="transmembrane region" description="Helical" evidence="12">
    <location>
        <begin position="42"/>
        <end position="62"/>
    </location>
</feature>
<dbReference type="CDD" id="cd11494">
    <property type="entry name" value="SLC5sbd_NIS-like_u2"/>
    <property type="match status" value="1"/>
</dbReference>
<evidence type="ECO:0000256" key="6">
    <source>
        <dbReference type="ARBA" id="ARBA00022989"/>
    </source>
</evidence>
<dbReference type="PANTHER" id="PTHR42985:SF47">
    <property type="entry name" value="INTEGRAL MEMBRANE TRANSPORT PROTEIN"/>
    <property type="match status" value="1"/>
</dbReference>
<evidence type="ECO:0000256" key="3">
    <source>
        <dbReference type="ARBA" id="ARBA00022448"/>
    </source>
</evidence>
<comment type="subcellular location">
    <subcellularLocation>
        <location evidence="1">Cell membrane</location>
        <topology evidence="1">Multi-pass membrane protein</topology>
    </subcellularLocation>
</comment>
<feature type="transmembrane region" description="Helical" evidence="12">
    <location>
        <begin position="406"/>
        <end position="430"/>
    </location>
</feature>
<dbReference type="PROSITE" id="PS50283">
    <property type="entry name" value="NA_SOLUT_SYMP_3"/>
    <property type="match status" value="1"/>
</dbReference>
<feature type="transmembrane region" description="Helical" evidence="12">
    <location>
        <begin position="451"/>
        <end position="476"/>
    </location>
</feature>
<evidence type="ECO:0000313" key="14">
    <source>
        <dbReference type="Proteomes" id="UP000318528"/>
    </source>
</evidence>
<keyword evidence="6 12" id="KW-1133">Transmembrane helix</keyword>
<keyword evidence="10" id="KW-0739">Sodium transport</keyword>
<keyword evidence="14" id="KW-1185">Reference proteome</keyword>
<evidence type="ECO:0000256" key="10">
    <source>
        <dbReference type="ARBA" id="ARBA00023201"/>
    </source>
</evidence>
<dbReference type="Proteomes" id="UP000318528">
    <property type="component" value="Unassembled WGS sequence"/>
</dbReference>
<evidence type="ECO:0000256" key="2">
    <source>
        <dbReference type="ARBA" id="ARBA00006434"/>
    </source>
</evidence>
<keyword evidence="9 12" id="KW-0472">Membrane</keyword>
<evidence type="ECO:0000256" key="1">
    <source>
        <dbReference type="ARBA" id="ARBA00004651"/>
    </source>
</evidence>
<comment type="caution">
    <text evidence="13">The sequence shown here is derived from an EMBL/GenBank/DDBJ whole genome shotgun (WGS) entry which is preliminary data.</text>
</comment>
<comment type="similarity">
    <text evidence="2 11">Belongs to the sodium:solute symporter (SSF) (TC 2.A.21) family.</text>
</comment>
<evidence type="ECO:0000256" key="7">
    <source>
        <dbReference type="ARBA" id="ARBA00023053"/>
    </source>
</evidence>
<feature type="transmembrane region" description="Helical" evidence="12">
    <location>
        <begin position="511"/>
        <end position="531"/>
    </location>
</feature>
<dbReference type="PANTHER" id="PTHR42985">
    <property type="entry name" value="SODIUM-COUPLED MONOCARBOXYLATE TRANSPORTER"/>
    <property type="match status" value="1"/>
</dbReference>
<name>A0ABY3CKG8_9FLAO</name>
<protein>
    <submittedName>
        <fullName evidence="13">Sodium:solute symporter</fullName>
    </submittedName>
</protein>
<accession>A0ABY3CKG8</accession>
<proteinExistence type="inferred from homology"/>
<evidence type="ECO:0000313" key="13">
    <source>
        <dbReference type="EMBL" id="TRX04835.1"/>
    </source>
</evidence>
<feature type="transmembrane region" description="Helical" evidence="12">
    <location>
        <begin position="271"/>
        <end position="296"/>
    </location>
</feature>
<dbReference type="EMBL" id="VJZN01000023">
    <property type="protein sequence ID" value="TRX04835.1"/>
    <property type="molecule type" value="Genomic_DNA"/>
</dbReference>
<dbReference type="Gene3D" id="1.20.1730.10">
    <property type="entry name" value="Sodium/glucose cotransporter"/>
    <property type="match status" value="1"/>
</dbReference>
<reference evidence="13 14" key="1">
    <citation type="submission" date="2019-07" db="EMBL/GenBank/DDBJ databases">
        <title>Novel species of Flavobacterium.</title>
        <authorList>
            <person name="Liu Q."/>
            <person name="Xin Y.-H."/>
        </authorList>
    </citation>
    <scope>NUCLEOTIDE SEQUENCE [LARGE SCALE GENOMIC DNA]</scope>
    <source>
        <strain evidence="13 14">GSP39</strain>
    </source>
</reference>
<feature type="transmembrane region" description="Helical" evidence="12">
    <location>
        <begin position="6"/>
        <end position="22"/>
    </location>
</feature>
<feature type="transmembrane region" description="Helical" evidence="12">
    <location>
        <begin position="117"/>
        <end position="146"/>
    </location>
</feature>
<feature type="transmembrane region" description="Helical" evidence="12">
    <location>
        <begin position="74"/>
        <end position="96"/>
    </location>
</feature>
<dbReference type="Pfam" id="PF00474">
    <property type="entry name" value="SSF"/>
    <property type="match status" value="2"/>
</dbReference>
<dbReference type="RefSeq" id="WP_143388207.1">
    <property type="nucleotide sequence ID" value="NZ_VJZM01000025.1"/>
</dbReference>
<keyword evidence="7" id="KW-0915">Sodium</keyword>
<gene>
    <name evidence="13" type="ORF">FNW12_12925</name>
</gene>
<keyword evidence="3" id="KW-0813">Transport</keyword>
<feature type="transmembrane region" description="Helical" evidence="12">
    <location>
        <begin position="543"/>
        <end position="566"/>
    </location>
</feature>